<feature type="region of interest" description="Disordered" evidence="2">
    <location>
        <begin position="134"/>
        <end position="155"/>
    </location>
</feature>
<reference evidence="3 4" key="1">
    <citation type="journal article" date="2012" name="Eukaryot. Cell">
        <title>Genome sequence of the Trichosporon asahii environmental strain CBS 8904.</title>
        <authorList>
            <person name="Yang R.Y."/>
            <person name="Li H.T."/>
            <person name="Zhu H."/>
            <person name="Zhou G.P."/>
            <person name="Wang M."/>
            <person name="Wang L."/>
        </authorList>
    </citation>
    <scope>NUCLEOTIDE SEQUENCE [LARGE SCALE GENOMIC DNA]</scope>
    <source>
        <strain evidence="3 4">CBS 8904</strain>
    </source>
</reference>
<keyword evidence="4" id="KW-1185">Reference proteome</keyword>
<evidence type="ECO:0000313" key="4">
    <source>
        <dbReference type="Proteomes" id="UP000006757"/>
    </source>
</evidence>
<dbReference type="HOGENOM" id="CLU_029404_7_1_1"/>
<dbReference type="OMA" id="ATACAWN"/>
<accession>K1VNL3</accession>
<comment type="caution">
    <text evidence="3">The sequence shown here is derived from an EMBL/GenBank/DDBJ whole genome shotgun (WGS) entry which is preliminary data.</text>
</comment>
<name>K1VNL3_TRIAC</name>
<protein>
    <recommendedName>
        <fullName evidence="1">Protein phosphatase</fullName>
        <ecNumber evidence="1">3.1.3.16</ecNumber>
    </recommendedName>
</protein>
<dbReference type="eggNOG" id="KOG1379">
    <property type="taxonomic scope" value="Eukaryota"/>
</dbReference>
<dbReference type="Proteomes" id="UP000006757">
    <property type="component" value="Unassembled WGS sequence"/>
</dbReference>
<keyword evidence="1" id="KW-0479">Metal-binding</keyword>
<sequence>MRATPLRTMRATSLLRSIHPVTQGPALTYALGLSYAAKQSPPFVPSSYQPGSAGFAGQKTPLGRWVDLMKSLPAGRGELRKTNVEEGQEDLSDGGWGIDTAWQVRKWGAGEDFFAVVDGGNFGRLQRPKIRLISPPSRRGRRTPSRRTRFPPQLTNPAARADFQTHVALSDGVGGWAPDYDPSLYSQALMYHYAKAAQAQPSIAPWEGLKKAYAAVEADKHVEAGSATACAWNLAEDGSARGVNLGDSGFSVIRRDDSAFHSSPQTHYFNCPLQLSKIPPKLRGQGVIMDKPEMGEKFEVKLGSGDVMILYPKASTLFNEGFVHFSDGLSDNLPMEHVQQLNTAIGDLLRSEANVHLTSEERAHEHARLLADVLVAAGRNAMTRTGKEEGGKGWKTPFEIEAKKNGKNWPGGKIDDVCVLVAVANNKI</sequence>
<dbReference type="InParanoid" id="K1VNL3"/>
<comment type="cofactor">
    <cofactor evidence="1">
        <name>Mn(2+)</name>
        <dbReference type="ChEBI" id="CHEBI:29035"/>
    </cofactor>
</comment>
<dbReference type="OrthoDB" id="60843at2759"/>
<gene>
    <name evidence="3" type="ORF">A1Q2_03563</name>
</gene>
<dbReference type="FunCoup" id="K1VNL3">
    <property type="interactions" value="186"/>
</dbReference>
<proteinExistence type="inferred from homology"/>
<evidence type="ECO:0000313" key="3">
    <source>
        <dbReference type="EMBL" id="EKD02201.1"/>
    </source>
</evidence>
<dbReference type="Gene3D" id="3.60.40.10">
    <property type="entry name" value="PPM-type phosphatase domain"/>
    <property type="match status" value="1"/>
</dbReference>
<dbReference type="PANTHER" id="PTHR12320">
    <property type="entry name" value="PROTEIN PHOSPHATASE 2C"/>
    <property type="match status" value="1"/>
</dbReference>
<comment type="cofactor">
    <cofactor evidence="1">
        <name>Mg(2+)</name>
        <dbReference type="ChEBI" id="CHEBI:18420"/>
    </cofactor>
</comment>
<dbReference type="InterPro" id="IPR039123">
    <property type="entry name" value="PPTC7"/>
</dbReference>
<keyword evidence="1" id="KW-0460">Magnesium</keyword>
<dbReference type="GO" id="GO:0046872">
    <property type="term" value="F:metal ion binding"/>
    <property type="evidence" value="ECO:0007669"/>
    <property type="project" value="UniProtKB-UniRule"/>
</dbReference>
<comment type="similarity">
    <text evidence="1">Belongs to the PP2C family.</text>
</comment>
<dbReference type="SUPFAM" id="SSF81606">
    <property type="entry name" value="PP2C-like"/>
    <property type="match status" value="1"/>
</dbReference>
<dbReference type="InterPro" id="IPR036457">
    <property type="entry name" value="PPM-type-like_dom_sf"/>
</dbReference>
<keyword evidence="1" id="KW-0904">Protein phosphatase</keyword>
<keyword evidence="1" id="KW-0378">Hydrolase</keyword>
<comment type="catalytic activity">
    <reaction evidence="1">
        <text>O-phospho-L-seryl-[protein] + H2O = L-seryl-[protein] + phosphate</text>
        <dbReference type="Rhea" id="RHEA:20629"/>
        <dbReference type="Rhea" id="RHEA-COMP:9863"/>
        <dbReference type="Rhea" id="RHEA-COMP:11604"/>
        <dbReference type="ChEBI" id="CHEBI:15377"/>
        <dbReference type="ChEBI" id="CHEBI:29999"/>
        <dbReference type="ChEBI" id="CHEBI:43474"/>
        <dbReference type="ChEBI" id="CHEBI:83421"/>
        <dbReference type="EC" id="3.1.3.16"/>
    </reaction>
</comment>
<feature type="compositionally biased region" description="Basic residues" evidence="2">
    <location>
        <begin position="138"/>
        <end position="149"/>
    </location>
</feature>
<dbReference type="EC" id="3.1.3.16" evidence="1"/>
<dbReference type="EMBL" id="AMBO01000296">
    <property type="protein sequence ID" value="EKD02201.1"/>
    <property type="molecule type" value="Genomic_DNA"/>
</dbReference>
<comment type="catalytic activity">
    <reaction evidence="1">
        <text>O-phospho-L-threonyl-[protein] + H2O = L-threonyl-[protein] + phosphate</text>
        <dbReference type="Rhea" id="RHEA:47004"/>
        <dbReference type="Rhea" id="RHEA-COMP:11060"/>
        <dbReference type="Rhea" id="RHEA-COMP:11605"/>
        <dbReference type="ChEBI" id="CHEBI:15377"/>
        <dbReference type="ChEBI" id="CHEBI:30013"/>
        <dbReference type="ChEBI" id="CHEBI:43474"/>
        <dbReference type="ChEBI" id="CHEBI:61977"/>
        <dbReference type="EC" id="3.1.3.16"/>
    </reaction>
</comment>
<evidence type="ECO:0000256" key="2">
    <source>
        <dbReference type="SAM" id="MobiDB-lite"/>
    </source>
</evidence>
<dbReference type="PANTHER" id="PTHR12320:SF1">
    <property type="entry name" value="PROTEIN PHOSPHATASE PTC7 HOMOLOG"/>
    <property type="match status" value="1"/>
</dbReference>
<dbReference type="STRING" id="1220162.K1VNL3"/>
<dbReference type="AlphaFoldDB" id="K1VNL3"/>
<organism evidence="3 4">
    <name type="scientific">Trichosporon asahii var. asahii (strain CBS 8904)</name>
    <name type="common">Yeast</name>
    <dbReference type="NCBI Taxonomy" id="1220162"/>
    <lineage>
        <taxon>Eukaryota</taxon>
        <taxon>Fungi</taxon>
        <taxon>Dikarya</taxon>
        <taxon>Basidiomycota</taxon>
        <taxon>Agaricomycotina</taxon>
        <taxon>Tremellomycetes</taxon>
        <taxon>Trichosporonales</taxon>
        <taxon>Trichosporonaceae</taxon>
        <taxon>Trichosporon</taxon>
    </lineage>
</organism>
<evidence type="ECO:0000256" key="1">
    <source>
        <dbReference type="RuleBase" id="RU366020"/>
    </source>
</evidence>
<dbReference type="GO" id="GO:0004722">
    <property type="term" value="F:protein serine/threonine phosphatase activity"/>
    <property type="evidence" value="ECO:0007669"/>
    <property type="project" value="UniProtKB-EC"/>
</dbReference>
<keyword evidence="1" id="KW-0464">Manganese</keyword>